<feature type="compositionally biased region" description="Polar residues" evidence="1">
    <location>
        <begin position="86"/>
        <end position="95"/>
    </location>
</feature>
<evidence type="ECO:0000313" key="4">
    <source>
        <dbReference type="EMBL" id="CAB3259248.1"/>
    </source>
</evidence>
<feature type="domain" description="PDZ" evidence="3">
    <location>
        <begin position="164"/>
        <end position="242"/>
    </location>
</feature>
<protein>
    <submittedName>
        <fullName evidence="4">Uncharacterized protein</fullName>
    </submittedName>
</protein>
<feature type="compositionally biased region" description="Polar residues" evidence="1">
    <location>
        <begin position="798"/>
        <end position="807"/>
    </location>
</feature>
<dbReference type="Gene3D" id="2.30.29.30">
    <property type="entry name" value="Pleckstrin-homology domain (PH domain)/Phosphotyrosine-binding domain (PTB)"/>
    <property type="match status" value="1"/>
</dbReference>
<evidence type="ECO:0000259" key="2">
    <source>
        <dbReference type="PROSITE" id="PS50010"/>
    </source>
</evidence>
<dbReference type="Gene3D" id="1.20.900.10">
    <property type="entry name" value="Dbl homology (DH) domain"/>
    <property type="match status" value="1"/>
</dbReference>
<proteinExistence type="predicted"/>
<name>A0A8S1BIR0_ARCPL</name>
<dbReference type="InterPro" id="IPR011993">
    <property type="entry name" value="PH-like_dom_sf"/>
</dbReference>
<dbReference type="Pfam" id="PF17820">
    <property type="entry name" value="PDZ_6"/>
    <property type="match status" value="1"/>
</dbReference>
<feature type="region of interest" description="Disordered" evidence="1">
    <location>
        <begin position="77"/>
        <end position="105"/>
    </location>
</feature>
<feature type="compositionally biased region" description="Low complexity" evidence="1">
    <location>
        <begin position="808"/>
        <end position="820"/>
    </location>
</feature>
<sequence length="902" mass="99417">MQAHSVMMLTDHTSVISNIYGMDLDRRSEFLGCVSFPLKDAINCDISGTYFLQQGPGRGQNAAQAYTNDRFVKDSVTEGDTRKMATDNTETSTNEGTKENHTDKGVTTNGPASTAVSQAQAVAAALQREADEHLFLRYLELDPPEDPNAPRRAQRNGRTPFTTTRKLVRGTSGGFGFTVVWTRPPRVERVAAGGSAERAGLRAGDYLVFVGNKNVVTGNEEEVRNLVKSAGQTLILETFRRVPPNGVGIRPKLAQVTIPTAESTPPPPRSPRIAALASPATAARPPTACSSTSQSLDRRKLHLPQVTFSKEVEQTKRRLIPVNEFKEESLSSDLRYQAETVKLVKVNTTPGLSTDGRKRALLAVVAREQHYATCVQFGLVRFVSPLAERADLIAPNDHQLLFQNIEEIFRLSEDILDQVVQDDGEIQTSTVVAVYLQKTPVFLSLYKKYCLGLKRADCVLVKKSKDPSGAFSRFCTSPPIPRRRPDITSLVHKPLEQFRELLRLIRAAAASNGAGPYDQLEKKQLQVIVEQLQSAYQDVTAGSGLMGLAGDGKPLLSVADLESRLVFTRCKPFVLSTAGRQWIFGGELSRVEGRAVRPYWALLFSDLLLFATVSRDRVLFVTEEPVALITVSEAQFNVRKKATEFRLILGRTGGESPLVSCSPRTPKRTRSLALRAPSVDLKAVWQSLLQRQIYRAHTMSGTPLGSPLDSPDPQLTFSLATLDSQQRQVSTSSIQRHSSLALLPASSYRSHLNMLVEERPEKEVRVSFDVRTNSESPLPQPVRGPLSSVWRTAPTPETPSANLSPAESQTFSSHFVSSSSIEKNYERPTSPSALLTPDGGEDYSESSPCRWESFEADLALADLDVDPSYKHAVEERIFMPDDPLLPRMALPERPTPPAYLEL</sequence>
<dbReference type="SUPFAM" id="SSF48065">
    <property type="entry name" value="DBL homology domain (DH-domain)"/>
    <property type="match status" value="1"/>
</dbReference>
<reference evidence="4 5" key="1">
    <citation type="submission" date="2020-04" db="EMBL/GenBank/DDBJ databases">
        <authorList>
            <person name="Wallbank WR R."/>
            <person name="Pardo Diaz C."/>
            <person name="Kozak K."/>
            <person name="Martin S."/>
            <person name="Jiggins C."/>
            <person name="Moest M."/>
            <person name="Warren A I."/>
            <person name="Byers J.R.P. K."/>
            <person name="Montejo-Kovacevich G."/>
            <person name="Yen C E."/>
        </authorList>
    </citation>
    <scope>NUCLEOTIDE SEQUENCE [LARGE SCALE GENOMIC DNA]</scope>
</reference>
<dbReference type="GO" id="GO:0005085">
    <property type="term" value="F:guanyl-nucleotide exchange factor activity"/>
    <property type="evidence" value="ECO:0007669"/>
    <property type="project" value="InterPro"/>
</dbReference>
<accession>A0A8S1BIR0</accession>
<dbReference type="InterPro" id="IPR035899">
    <property type="entry name" value="DBL_dom_sf"/>
</dbReference>
<dbReference type="PANTHER" id="PTHR46848">
    <property type="entry name" value="REGULATOR OF G-PROTEIN SIGNALING 3"/>
    <property type="match status" value="1"/>
</dbReference>
<dbReference type="EMBL" id="CADEBC010000608">
    <property type="protein sequence ID" value="CAB3259248.1"/>
    <property type="molecule type" value="Genomic_DNA"/>
</dbReference>
<dbReference type="Pfam" id="PF00621">
    <property type="entry name" value="RhoGEF"/>
    <property type="match status" value="1"/>
</dbReference>
<dbReference type="SUPFAM" id="SSF50156">
    <property type="entry name" value="PDZ domain-like"/>
    <property type="match status" value="1"/>
</dbReference>
<dbReference type="GO" id="GO:0005886">
    <property type="term" value="C:plasma membrane"/>
    <property type="evidence" value="ECO:0007669"/>
    <property type="project" value="TreeGrafter"/>
</dbReference>
<comment type="caution">
    <text evidence="4">The sequence shown here is derived from an EMBL/GenBank/DDBJ whole genome shotgun (WGS) entry which is preliminary data.</text>
</comment>
<evidence type="ECO:0000256" key="1">
    <source>
        <dbReference type="SAM" id="MobiDB-lite"/>
    </source>
</evidence>
<dbReference type="InterPro" id="IPR041489">
    <property type="entry name" value="PDZ_6"/>
</dbReference>
<dbReference type="Proteomes" id="UP000494106">
    <property type="component" value="Unassembled WGS sequence"/>
</dbReference>
<feature type="domain" description="DH" evidence="2">
    <location>
        <begin position="356"/>
        <end position="542"/>
    </location>
</feature>
<feature type="compositionally biased region" description="Low complexity" evidence="1">
    <location>
        <begin position="274"/>
        <end position="293"/>
    </location>
</feature>
<dbReference type="PROSITE" id="PS50106">
    <property type="entry name" value="PDZ"/>
    <property type="match status" value="1"/>
</dbReference>
<evidence type="ECO:0000259" key="3">
    <source>
        <dbReference type="PROSITE" id="PS50106"/>
    </source>
</evidence>
<dbReference type="PROSITE" id="PS50010">
    <property type="entry name" value="DH_2"/>
    <property type="match status" value="1"/>
</dbReference>
<feature type="region of interest" description="Disordered" evidence="1">
    <location>
        <begin position="771"/>
        <end position="847"/>
    </location>
</feature>
<dbReference type="AlphaFoldDB" id="A0A8S1BIR0"/>
<dbReference type="Gene3D" id="2.30.42.10">
    <property type="match status" value="1"/>
</dbReference>
<dbReference type="InterPro" id="IPR036034">
    <property type="entry name" value="PDZ_sf"/>
</dbReference>
<dbReference type="SUPFAM" id="SSF50729">
    <property type="entry name" value="PH domain-like"/>
    <property type="match status" value="1"/>
</dbReference>
<organism evidence="4 5">
    <name type="scientific">Arctia plantaginis</name>
    <name type="common">Wood tiger moth</name>
    <name type="synonym">Phalaena plantaginis</name>
    <dbReference type="NCBI Taxonomy" id="874455"/>
    <lineage>
        <taxon>Eukaryota</taxon>
        <taxon>Metazoa</taxon>
        <taxon>Ecdysozoa</taxon>
        <taxon>Arthropoda</taxon>
        <taxon>Hexapoda</taxon>
        <taxon>Insecta</taxon>
        <taxon>Pterygota</taxon>
        <taxon>Neoptera</taxon>
        <taxon>Endopterygota</taxon>
        <taxon>Lepidoptera</taxon>
        <taxon>Glossata</taxon>
        <taxon>Ditrysia</taxon>
        <taxon>Noctuoidea</taxon>
        <taxon>Erebidae</taxon>
        <taxon>Arctiinae</taxon>
        <taxon>Arctia</taxon>
    </lineage>
</organism>
<feature type="region of interest" description="Disordered" evidence="1">
    <location>
        <begin position="259"/>
        <end position="296"/>
    </location>
</feature>
<dbReference type="PANTHER" id="PTHR46848:SF1">
    <property type="entry name" value="REGULATOR OF G-PROTEIN SIGNALING 3"/>
    <property type="match status" value="1"/>
</dbReference>
<dbReference type="OrthoDB" id="410721at2759"/>
<dbReference type="InterPro" id="IPR000219">
    <property type="entry name" value="DH_dom"/>
</dbReference>
<gene>
    <name evidence="4" type="ORF">APLA_LOCUS16960</name>
</gene>
<keyword evidence="5" id="KW-1185">Reference proteome</keyword>
<dbReference type="SMART" id="SM00228">
    <property type="entry name" value="PDZ"/>
    <property type="match status" value="1"/>
</dbReference>
<evidence type="ECO:0000313" key="5">
    <source>
        <dbReference type="Proteomes" id="UP000494106"/>
    </source>
</evidence>
<dbReference type="GO" id="GO:0005634">
    <property type="term" value="C:nucleus"/>
    <property type="evidence" value="ECO:0007669"/>
    <property type="project" value="TreeGrafter"/>
</dbReference>
<dbReference type="InterPro" id="IPR001478">
    <property type="entry name" value="PDZ"/>
</dbReference>